<keyword evidence="1" id="KW-0812">Transmembrane</keyword>
<evidence type="ECO:0000313" key="2">
    <source>
        <dbReference type="Proteomes" id="UP000339249"/>
    </source>
</evidence>
<reference evidence="1 2" key="1">
    <citation type="submission" date="2019-04" db="EMBL/GenBank/DDBJ databases">
        <authorList>
            <consortium name="Pathogen Informatics"/>
        </authorList>
    </citation>
    <scope>NUCLEOTIDE SEQUENCE [LARGE SCALE GENOMIC DNA]</scope>
    <source>
        <strain evidence="1 2">NCTC9185</strain>
    </source>
</reference>
<gene>
    <name evidence="1" type="ORF">NCTC9185_07214</name>
</gene>
<evidence type="ECO:0000313" key="1">
    <source>
        <dbReference type="EMBL" id="VTN15130.1"/>
    </source>
</evidence>
<proteinExistence type="predicted"/>
<organism evidence="1 2">
    <name type="scientific">Raoultella terrigena</name>
    <name type="common">Klebsiella terrigena</name>
    <dbReference type="NCBI Taxonomy" id="577"/>
    <lineage>
        <taxon>Bacteria</taxon>
        <taxon>Pseudomonadati</taxon>
        <taxon>Pseudomonadota</taxon>
        <taxon>Gammaproteobacteria</taxon>
        <taxon>Enterobacterales</taxon>
        <taxon>Enterobacteriaceae</taxon>
        <taxon>Klebsiella/Raoultella group</taxon>
        <taxon>Raoultella</taxon>
    </lineage>
</organism>
<dbReference type="Proteomes" id="UP000339249">
    <property type="component" value="Unassembled WGS sequence"/>
</dbReference>
<name>A0A4U9D925_RAOTE</name>
<dbReference type="RefSeq" id="WP_143992553.1">
    <property type="nucleotide sequence ID" value="NZ_JBFPGJ010000001.1"/>
</dbReference>
<dbReference type="AlphaFoldDB" id="A0A4U9D925"/>
<accession>A0A4U9D925</accession>
<keyword evidence="1" id="KW-0472">Membrane</keyword>
<dbReference type="EMBL" id="CABDVU010000001">
    <property type="protein sequence ID" value="VTN15130.1"/>
    <property type="molecule type" value="Genomic_DNA"/>
</dbReference>
<protein>
    <submittedName>
        <fullName evidence="1">Predicted transmembrane transcriptional regulator (Anti-sigma factor)</fullName>
    </submittedName>
</protein>
<sequence length="267" mass="29600">MKSLSFTPPYNDEAIVAWLDGEMSNADARSFEAAFKSDAQLAARTAELMSSNENYRQAFAPLLDEAPLERMQARLDAQLAEAEDSRTAAPRPSFSRRAMIAASISFLLIGSGVGYLARPAADEQDESDNIRDLEARYMSLYSAETLLDLDSSPPLLQRGLTRTAEDLGLHLNEQQLRLQGAELKMVRMLRYDSTSIAQIAWMHAEYGPMALCISAQRQPGSAEISSEQRHGMNLAWWHDRGYQFVLIGRNPGAELQNSARTLQAALS</sequence>